<dbReference type="InterPro" id="IPR036397">
    <property type="entry name" value="RNaseH_sf"/>
</dbReference>
<evidence type="ECO:0000259" key="2">
    <source>
        <dbReference type="PROSITE" id="PS50164"/>
    </source>
</evidence>
<dbReference type="InterPro" id="IPR013520">
    <property type="entry name" value="Ribonucl_H"/>
</dbReference>
<dbReference type="NCBIfam" id="NF005905">
    <property type="entry name" value="PRK07883.1-3"/>
    <property type="match status" value="1"/>
</dbReference>
<dbReference type="Pfam" id="PF00929">
    <property type="entry name" value="RNase_T"/>
    <property type="match status" value="1"/>
</dbReference>
<dbReference type="CDD" id="cd06127">
    <property type="entry name" value="DEDDh"/>
    <property type="match status" value="1"/>
</dbReference>
<dbReference type="OrthoDB" id="9803913at2"/>
<dbReference type="InterPro" id="IPR050066">
    <property type="entry name" value="UvrABC_protein_C"/>
</dbReference>
<gene>
    <name evidence="3" type="ORF">SAMN04489737_1502</name>
</gene>
<dbReference type="InterPro" id="IPR006054">
    <property type="entry name" value="DnaQ"/>
</dbReference>
<dbReference type="Gene3D" id="3.30.420.10">
    <property type="entry name" value="Ribonuclease H-like superfamily/Ribonuclease H"/>
    <property type="match status" value="1"/>
</dbReference>
<dbReference type="STRING" id="131112.SAMN04489737_1502"/>
<dbReference type="SUPFAM" id="SSF82771">
    <property type="entry name" value="GIY-YIG endonuclease"/>
    <property type="match status" value="1"/>
</dbReference>
<dbReference type="InterPro" id="IPR035901">
    <property type="entry name" value="GIY-YIG_endonuc_sf"/>
</dbReference>
<proteinExistence type="predicted"/>
<dbReference type="GO" id="GO:0006260">
    <property type="term" value="P:DNA replication"/>
    <property type="evidence" value="ECO:0007669"/>
    <property type="project" value="InterPro"/>
</dbReference>
<dbReference type="PANTHER" id="PTHR30562">
    <property type="entry name" value="UVRC/OXIDOREDUCTASE"/>
    <property type="match status" value="1"/>
</dbReference>
<keyword evidence="1" id="KW-0269">Exonuclease</keyword>
<keyword evidence="1" id="KW-0378">Hydrolase</keyword>
<sequence length="623" mass="69538">MLRTSEILTTTGHGYSALENMVEARPKVHAMKIMPVTGQRIDTDRGVIHRRGEQLSACEQLCFDDLGLTLSEVTFLVVDVETTGEKPGLHALTEIGAVKVRGGEVLGEFSSLINPGIPIPVFISRLTGITNLKVATAPKLDAILPLFIDFVGSDPDLVFVAHNAAFDLGHLRGAAEALELSFPKRKVVDTVKLSRRVFTREEVPNHKLSSLARFVQATTSPSHRALDDARATVDVFHAILARLGSLGVTHLDDLLVAHSRVPGKRRLKAHLADQIPALPGIYKFIGPNNEILYIGTSKNLYKRVRSYFTAAEKRRRIGEMVDLAVRVDTIVTKTVIEAQILEIRLIRDLEPPYNRRSKPRARYWLKLTDEKHPRLTASRVVTFDNLDVSLGPFTKMGNAKAALELINSYTNLRTCAQVLPSQPDGRPACHQAELKLCDAPCQTGIEQKMSYEKVERILRGDVDDIYLYSLKRMKELSASERFEYAQRERDRIYALVGGARAQALMKPLIQAGRIIAASPHEQQADTWEIVTTDYGQLVDSTIVVHANEVHTYADSYNSQHPLSEPPERPFAEVTTDELHCLSSWLWRDLVRIVYVTQPEKLATRVSSSQKIMLPDIVGVDQAM</sequence>
<dbReference type="PROSITE" id="PS50164">
    <property type="entry name" value="GIY_YIG"/>
    <property type="match status" value="1"/>
</dbReference>
<reference evidence="4" key="1">
    <citation type="submission" date="2016-10" db="EMBL/GenBank/DDBJ databases">
        <authorList>
            <person name="Varghese N."/>
            <person name="Submissions S."/>
        </authorList>
    </citation>
    <scope>NUCLEOTIDE SEQUENCE [LARGE SCALE GENOMIC DNA]</scope>
    <source>
        <strain evidence="4">DSM 10002</strain>
    </source>
</reference>
<evidence type="ECO:0000313" key="4">
    <source>
        <dbReference type="Proteomes" id="UP000214355"/>
    </source>
</evidence>
<dbReference type="InterPro" id="IPR000305">
    <property type="entry name" value="GIY-YIG_endonuc"/>
</dbReference>
<dbReference type="GO" id="GO:0003887">
    <property type="term" value="F:DNA-directed DNA polymerase activity"/>
    <property type="evidence" value="ECO:0007669"/>
    <property type="project" value="InterPro"/>
</dbReference>
<dbReference type="Pfam" id="PF01541">
    <property type="entry name" value="GIY-YIG"/>
    <property type="match status" value="1"/>
</dbReference>
<dbReference type="InterPro" id="IPR012337">
    <property type="entry name" value="RNaseH-like_sf"/>
</dbReference>
<dbReference type="EMBL" id="LT629804">
    <property type="protein sequence ID" value="SDU81389.1"/>
    <property type="molecule type" value="Genomic_DNA"/>
</dbReference>
<dbReference type="GO" id="GO:0009380">
    <property type="term" value="C:excinuclease repair complex"/>
    <property type="evidence" value="ECO:0007669"/>
    <property type="project" value="TreeGrafter"/>
</dbReference>
<protein>
    <submittedName>
        <fullName evidence="3">DNA polymerase-3 subunit epsilon</fullName>
    </submittedName>
</protein>
<dbReference type="SMART" id="SM00479">
    <property type="entry name" value="EXOIII"/>
    <property type="match status" value="1"/>
</dbReference>
<organism evidence="3 4">
    <name type="scientific">Arcanobacterium phocae</name>
    <dbReference type="NCBI Taxonomy" id="131112"/>
    <lineage>
        <taxon>Bacteria</taxon>
        <taxon>Bacillati</taxon>
        <taxon>Actinomycetota</taxon>
        <taxon>Actinomycetes</taxon>
        <taxon>Actinomycetales</taxon>
        <taxon>Actinomycetaceae</taxon>
        <taxon>Arcanobacterium</taxon>
    </lineage>
</organism>
<keyword evidence="4" id="KW-1185">Reference proteome</keyword>
<dbReference type="Gene3D" id="3.40.1440.10">
    <property type="entry name" value="GIY-YIG endonuclease"/>
    <property type="match status" value="1"/>
</dbReference>
<dbReference type="PANTHER" id="PTHR30562:SF1">
    <property type="entry name" value="UVRABC SYSTEM PROTEIN C"/>
    <property type="match status" value="1"/>
</dbReference>
<dbReference type="SUPFAM" id="SSF53098">
    <property type="entry name" value="Ribonuclease H-like"/>
    <property type="match status" value="1"/>
</dbReference>
<dbReference type="NCBIfam" id="TIGR00573">
    <property type="entry name" value="dnaq"/>
    <property type="match status" value="1"/>
</dbReference>
<evidence type="ECO:0000256" key="1">
    <source>
        <dbReference type="ARBA" id="ARBA00022839"/>
    </source>
</evidence>
<feature type="domain" description="GIY-YIG" evidence="2">
    <location>
        <begin position="277"/>
        <end position="355"/>
    </location>
</feature>
<evidence type="ECO:0000313" key="3">
    <source>
        <dbReference type="EMBL" id="SDU81389.1"/>
    </source>
</evidence>
<dbReference type="AlphaFoldDB" id="A0A1H2LKD9"/>
<accession>A0A1H2LKD9</accession>
<dbReference type="NCBIfam" id="NF005907">
    <property type="entry name" value="PRK07883.1-5"/>
    <property type="match status" value="1"/>
</dbReference>
<dbReference type="GeneID" id="65345229"/>
<dbReference type="Proteomes" id="UP000214355">
    <property type="component" value="Chromosome I"/>
</dbReference>
<dbReference type="FunFam" id="3.30.420.10:FF:000045">
    <property type="entry name" value="3'-5' exonuclease DinG"/>
    <property type="match status" value="1"/>
</dbReference>
<keyword evidence="1" id="KW-0540">Nuclease</keyword>
<dbReference type="GO" id="GO:0006289">
    <property type="term" value="P:nucleotide-excision repair"/>
    <property type="evidence" value="ECO:0007669"/>
    <property type="project" value="InterPro"/>
</dbReference>
<dbReference type="RefSeq" id="WP_091281749.1">
    <property type="nucleotide sequence ID" value="NZ_JABAPL010000002.1"/>
</dbReference>
<dbReference type="CDD" id="cd10434">
    <property type="entry name" value="GIY-YIG_UvrC_Cho"/>
    <property type="match status" value="1"/>
</dbReference>
<dbReference type="SMART" id="SM00465">
    <property type="entry name" value="GIYc"/>
    <property type="match status" value="1"/>
</dbReference>
<name>A0A1H2LKD9_9ACTO</name>
<dbReference type="GO" id="GO:0003677">
    <property type="term" value="F:DNA binding"/>
    <property type="evidence" value="ECO:0007669"/>
    <property type="project" value="InterPro"/>
</dbReference>
<dbReference type="InterPro" id="IPR047296">
    <property type="entry name" value="GIY-YIG_UvrC_Cho"/>
</dbReference>
<dbReference type="GO" id="GO:0004527">
    <property type="term" value="F:exonuclease activity"/>
    <property type="evidence" value="ECO:0007669"/>
    <property type="project" value="UniProtKB-KW"/>
</dbReference>